<dbReference type="OrthoDB" id="1164756at2"/>
<accession>A0A370QC83</accession>
<dbReference type="RefSeq" id="WP_115124003.1">
    <property type="nucleotide sequence ID" value="NZ_QRAO01000003.1"/>
</dbReference>
<protein>
    <submittedName>
        <fullName evidence="1">Uncharacterized protein</fullName>
    </submittedName>
</protein>
<evidence type="ECO:0000313" key="2">
    <source>
        <dbReference type="Proteomes" id="UP000255317"/>
    </source>
</evidence>
<proteinExistence type="predicted"/>
<sequence>MAYEFFLDALHTLPLHSKNMFGVTAYYLEDYLLFALNTNKKYPNDIGIWVATPLETQEELTKLLDEWRYLQRIPTKKYVLLPAESDTFEADARTITELILNRSTLIGTLPKKKSSQRKSD</sequence>
<dbReference type="Proteomes" id="UP000255317">
    <property type="component" value="Unassembled WGS sequence"/>
</dbReference>
<organism evidence="1 2">
    <name type="scientific">Marinirhabdus gelatinilytica</name>
    <dbReference type="NCBI Taxonomy" id="1703343"/>
    <lineage>
        <taxon>Bacteria</taxon>
        <taxon>Pseudomonadati</taxon>
        <taxon>Bacteroidota</taxon>
        <taxon>Flavobacteriia</taxon>
        <taxon>Flavobacteriales</taxon>
        <taxon>Flavobacteriaceae</taxon>
    </lineage>
</organism>
<reference evidence="1 2" key="1">
    <citation type="submission" date="2018-07" db="EMBL/GenBank/DDBJ databases">
        <title>Genomic Encyclopedia of Type Strains, Phase IV (KMG-IV): sequencing the most valuable type-strain genomes for metagenomic binning, comparative biology and taxonomic classification.</title>
        <authorList>
            <person name="Goeker M."/>
        </authorList>
    </citation>
    <scope>NUCLEOTIDE SEQUENCE [LARGE SCALE GENOMIC DNA]</scope>
    <source>
        <strain evidence="1 2">DSM 101478</strain>
    </source>
</reference>
<dbReference type="EMBL" id="QRAO01000003">
    <property type="protein sequence ID" value="RDK85600.1"/>
    <property type="molecule type" value="Genomic_DNA"/>
</dbReference>
<gene>
    <name evidence="1" type="ORF">C8D94_103427</name>
</gene>
<keyword evidence="2" id="KW-1185">Reference proteome</keyword>
<name>A0A370QC83_9FLAO</name>
<comment type="caution">
    <text evidence="1">The sequence shown here is derived from an EMBL/GenBank/DDBJ whole genome shotgun (WGS) entry which is preliminary data.</text>
</comment>
<evidence type="ECO:0000313" key="1">
    <source>
        <dbReference type="EMBL" id="RDK85600.1"/>
    </source>
</evidence>
<dbReference type="AlphaFoldDB" id="A0A370QC83"/>